<feature type="compositionally biased region" description="Pro residues" evidence="1">
    <location>
        <begin position="21"/>
        <end position="36"/>
    </location>
</feature>
<evidence type="ECO:0000313" key="2">
    <source>
        <dbReference type="EMBL" id="OAF61023.1"/>
    </source>
</evidence>
<proteinExistence type="predicted"/>
<name>A0A177AIE7_9PEZI</name>
<reference evidence="2" key="1">
    <citation type="submission" date="2016-03" db="EMBL/GenBank/DDBJ databases">
        <title>Updated assembly of Pseudogymnoascus destructans, the fungus causing white-nose syndrome of bats.</title>
        <authorList>
            <person name="Palmer J.M."/>
            <person name="Drees K.P."/>
            <person name="Foster J.T."/>
            <person name="Lindner D.L."/>
        </authorList>
    </citation>
    <scope>NUCLEOTIDE SEQUENCE [LARGE SCALE GENOMIC DNA]</scope>
    <source>
        <strain evidence="2">20631-21</strain>
    </source>
</reference>
<dbReference type="Proteomes" id="UP000077154">
    <property type="component" value="Unassembled WGS sequence"/>
</dbReference>
<dbReference type="EMBL" id="KV441390">
    <property type="protein sequence ID" value="OAF61023.1"/>
    <property type="molecule type" value="Genomic_DNA"/>
</dbReference>
<organism evidence="2">
    <name type="scientific">Pseudogymnoascus destructans</name>
    <dbReference type="NCBI Taxonomy" id="655981"/>
    <lineage>
        <taxon>Eukaryota</taxon>
        <taxon>Fungi</taxon>
        <taxon>Dikarya</taxon>
        <taxon>Ascomycota</taxon>
        <taxon>Pezizomycotina</taxon>
        <taxon>Leotiomycetes</taxon>
        <taxon>Thelebolales</taxon>
        <taxon>Thelebolaceae</taxon>
        <taxon>Pseudogymnoascus</taxon>
    </lineage>
</organism>
<dbReference type="GeneID" id="36285505"/>
<dbReference type="AlphaFoldDB" id="A0A177AIE7"/>
<feature type="region of interest" description="Disordered" evidence="1">
    <location>
        <begin position="1"/>
        <end position="36"/>
    </location>
</feature>
<sequence length="113" mass="12204">MTPISSPAPAVFTFSKRQPSRSPPPNRRATLPPPSPLKIVLRSIHSSKPWHVPSPELARWDYSGGGCRSIHRTETGAGELFPRSAAAQSRGREDPISPASSGIRRGDVRDGGR</sequence>
<feature type="region of interest" description="Disordered" evidence="1">
    <location>
        <begin position="73"/>
        <end position="113"/>
    </location>
</feature>
<accession>A0A177AIE7</accession>
<feature type="compositionally biased region" description="Basic and acidic residues" evidence="1">
    <location>
        <begin position="104"/>
        <end position="113"/>
    </location>
</feature>
<dbReference type="RefSeq" id="XP_024326301.1">
    <property type="nucleotide sequence ID" value="XM_024466086.1"/>
</dbReference>
<evidence type="ECO:0000256" key="1">
    <source>
        <dbReference type="SAM" id="MobiDB-lite"/>
    </source>
</evidence>
<protein>
    <submittedName>
        <fullName evidence="2">Uncharacterized protein</fullName>
    </submittedName>
</protein>
<gene>
    <name evidence="2" type="ORF">VC83_02422</name>
</gene>